<name>A0AAP0MPL1_9ROSI</name>
<dbReference type="PANTHER" id="PTHR47951">
    <property type="entry name" value="OS08G0547900 PROTEIN"/>
    <property type="match status" value="1"/>
</dbReference>
<gene>
    <name evidence="1" type="ORF">WN944_009352</name>
</gene>
<reference evidence="1 2" key="1">
    <citation type="submission" date="2024-05" db="EMBL/GenBank/DDBJ databases">
        <title>Haplotype-resolved chromosome-level genome assembly of Huyou (Citrus changshanensis).</title>
        <authorList>
            <person name="Miao C."/>
            <person name="Chen W."/>
            <person name="Wu Y."/>
            <person name="Wang L."/>
            <person name="Zhao S."/>
            <person name="Grierson D."/>
            <person name="Xu C."/>
            <person name="Chen K."/>
        </authorList>
    </citation>
    <scope>NUCLEOTIDE SEQUENCE [LARGE SCALE GENOMIC DNA]</scope>
    <source>
        <strain evidence="1">01-14</strain>
        <tissue evidence="1">Leaf</tissue>
    </source>
</reference>
<comment type="caution">
    <text evidence="1">The sequence shown here is derived from an EMBL/GenBank/DDBJ whole genome shotgun (WGS) entry which is preliminary data.</text>
</comment>
<evidence type="ECO:0000313" key="1">
    <source>
        <dbReference type="EMBL" id="KAK9220928.1"/>
    </source>
</evidence>
<dbReference type="PANTHER" id="PTHR47951:SF7">
    <property type="entry name" value="FLAVONOID 3',5'-HYDROXYLASE-LIKE ISOFORM X1"/>
    <property type="match status" value="1"/>
</dbReference>
<dbReference type="AlphaFoldDB" id="A0AAP0MPL1"/>
<keyword evidence="2" id="KW-1185">Reference proteome</keyword>
<protein>
    <submittedName>
        <fullName evidence="1">Uncharacterized protein</fullName>
    </submittedName>
</protein>
<proteinExistence type="predicted"/>
<organism evidence="1 2">
    <name type="scientific">Citrus x changshan-huyou</name>
    <dbReference type="NCBI Taxonomy" id="2935761"/>
    <lineage>
        <taxon>Eukaryota</taxon>
        <taxon>Viridiplantae</taxon>
        <taxon>Streptophyta</taxon>
        <taxon>Embryophyta</taxon>
        <taxon>Tracheophyta</taxon>
        <taxon>Spermatophyta</taxon>
        <taxon>Magnoliopsida</taxon>
        <taxon>eudicotyledons</taxon>
        <taxon>Gunneridae</taxon>
        <taxon>Pentapetalae</taxon>
        <taxon>rosids</taxon>
        <taxon>malvids</taxon>
        <taxon>Sapindales</taxon>
        <taxon>Rutaceae</taxon>
        <taxon>Aurantioideae</taxon>
        <taxon>Citrus</taxon>
    </lineage>
</organism>
<dbReference type="Proteomes" id="UP001428341">
    <property type="component" value="Unassembled WGS sequence"/>
</dbReference>
<accession>A0AAP0MPL1</accession>
<dbReference type="EMBL" id="JBCGBO010000002">
    <property type="protein sequence ID" value="KAK9220928.1"/>
    <property type="molecule type" value="Genomic_DNA"/>
</dbReference>
<sequence length="143" mass="15705">MISNASLDACYGLRKQENPQWGGASTPALGDEGTNLGAELKYRLVELMVLMNMLWGEALGLRKKRMTNIGAELRFKLAELMVLSGTPNISDIFPVLSWFDIQGYNLGWNQHHNYNGGMDNGIIDTASTSNGECKGRTKSGRGH</sequence>
<evidence type="ECO:0000313" key="2">
    <source>
        <dbReference type="Proteomes" id="UP001428341"/>
    </source>
</evidence>